<accession>A0A2H1E7V0</accession>
<dbReference type="RefSeq" id="WP_100210832.1">
    <property type="nucleotide sequence ID" value="NZ_CP138495.1"/>
</dbReference>
<name>A0A2H1E7V0_9FLAO</name>
<dbReference type="EMBL" id="LT634361">
    <property type="protein sequence ID" value="SFZ80849.1"/>
    <property type="molecule type" value="Genomic_DNA"/>
</dbReference>
<organism evidence="1 2">
    <name type="scientific">Tenacibaculum maritimum NCIMB 2154</name>
    <dbReference type="NCBI Taxonomy" id="1349785"/>
    <lineage>
        <taxon>Bacteria</taxon>
        <taxon>Pseudomonadati</taxon>
        <taxon>Bacteroidota</taxon>
        <taxon>Flavobacteriia</taxon>
        <taxon>Flavobacteriales</taxon>
        <taxon>Flavobacteriaceae</taxon>
        <taxon>Tenacibaculum</taxon>
    </lineage>
</organism>
<proteinExistence type="predicted"/>
<dbReference type="GeneID" id="47722400"/>
<reference evidence="1 2" key="1">
    <citation type="submission" date="2016-11" db="EMBL/GenBank/DDBJ databases">
        <authorList>
            <person name="Jaros S."/>
            <person name="Januszkiewicz K."/>
            <person name="Wedrychowicz H."/>
        </authorList>
    </citation>
    <scope>NUCLEOTIDE SEQUENCE [LARGE SCALE GENOMIC DNA]</scope>
    <source>
        <strain evidence="1">NCIMB 2154T</strain>
    </source>
</reference>
<evidence type="ECO:0000313" key="2">
    <source>
        <dbReference type="Proteomes" id="UP000231564"/>
    </source>
</evidence>
<sequence length="381" mass="44189">MKHLPINWTDGVKLSEKHFFENHYNTIETIKSYNVITQKKYDYGILNRFDGNTEALKIDLLNDSGDELVIRLSLCNAIAEDGYRIMYNEGLYGNDHMPTKMINTSNFDKNTNQVFYVTLVVNPFESVPVGVPDPEVIPLHHPYALPKISIDILPEGKTNTSYIKESFLVIGKVILSNGKFSLDNEYIPPVRKIDYNIKLKTFRESLVQMLLRVKNNAIQIFRKNKKNSSANKLVENTFILCNNINDFYSQNIFYLEGIIGEQPPIHFVEKISILANYFSVSLGIMDEKEREMMLQYYYEWTDIKPSNFLNTIGEVLSIQYNHIEILETVNKLNKFMGIVDRLFQKMSDLEYIGQRKDNIVISEDSTLRREKVGDSTWSIID</sequence>
<dbReference type="AlphaFoldDB" id="A0A2H1E7V0"/>
<dbReference type="KEGG" id="tmar:MARIT_0827"/>
<dbReference type="Proteomes" id="UP000231564">
    <property type="component" value="Chromosome MARIT"/>
</dbReference>
<dbReference type="OrthoDB" id="1090702at2"/>
<evidence type="ECO:0000313" key="1">
    <source>
        <dbReference type="EMBL" id="SFZ80849.1"/>
    </source>
</evidence>
<dbReference type="STRING" id="1349785.GCA_000509405_00225"/>
<gene>
    <name evidence="1" type="ORF">MARIT_0827</name>
</gene>
<keyword evidence="2" id="KW-1185">Reference proteome</keyword>
<evidence type="ECO:0008006" key="3">
    <source>
        <dbReference type="Google" id="ProtNLM"/>
    </source>
</evidence>
<protein>
    <recommendedName>
        <fullName evidence="3">Type VI secretion system baseplate subunit TssK</fullName>
    </recommendedName>
</protein>